<dbReference type="OrthoDB" id="1799135at2"/>
<keyword evidence="1" id="KW-0812">Transmembrane</keyword>
<accession>A0A3G1KS69</accession>
<reference evidence="2 3" key="1">
    <citation type="submission" date="2016-10" db="EMBL/GenBank/DDBJ databases">
        <title>Complete Genome Sequence of Peptococcaceae strain DCMF.</title>
        <authorList>
            <person name="Edwards R.J."/>
            <person name="Holland S.I."/>
            <person name="Deshpande N.P."/>
            <person name="Wong Y.K."/>
            <person name="Ertan H."/>
            <person name="Manefield M."/>
            <person name="Russell T.L."/>
            <person name="Lee M.J."/>
        </authorList>
    </citation>
    <scope>NUCLEOTIDE SEQUENCE [LARGE SCALE GENOMIC DNA]</scope>
    <source>
        <strain evidence="2 3">DCMF</strain>
    </source>
</reference>
<dbReference type="Proteomes" id="UP000323521">
    <property type="component" value="Chromosome"/>
</dbReference>
<dbReference type="KEGG" id="fwa:DCMF_11490"/>
<keyword evidence="3" id="KW-1185">Reference proteome</keyword>
<evidence type="ECO:0000313" key="2">
    <source>
        <dbReference type="EMBL" id="ATW25309.1"/>
    </source>
</evidence>
<evidence type="ECO:0008006" key="4">
    <source>
        <dbReference type="Google" id="ProtNLM"/>
    </source>
</evidence>
<feature type="transmembrane region" description="Helical" evidence="1">
    <location>
        <begin position="12"/>
        <end position="31"/>
    </location>
</feature>
<dbReference type="AlphaFoldDB" id="A0A3G1KS69"/>
<gene>
    <name evidence="2" type="ORF">DCMF_11490</name>
</gene>
<keyword evidence="1" id="KW-0472">Membrane</keyword>
<evidence type="ECO:0000313" key="3">
    <source>
        <dbReference type="Proteomes" id="UP000323521"/>
    </source>
</evidence>
<name>A0A3G1KS69_FORW1</name>
<protein>
    <recommendedName>
        <fullName evidence="4">DUF5683 domain-containing protein</fullName>
    </recommendedName>
</protein>
<feature type="transmembrane region" description="Helical" evidence="1">
    <location>
        <begin position="62"/>
        <end position="84"/>
    </location>
</feature>
<dbReference type="EMBL" id="CP017634">
    <property type="protein sequence ID" value="ATW25309.1"/>
    <property type="molecule type" value="Genomic_DNA"/>
</dbReference>
<sequence length="103" mass="11524">MNSKLQLRKQISGWLPVLASFIIPGSGYVILGKPLRGLMMLFWMLLFGFITFQLTSENISPVGRFSGGIAIWTLSILEVARISARSQNGIDKKKNAQVKKSRR</sequence>
<evidence type="ECO:0000256" key="1">
    <source>
        <dbReference type="SAM" id="Phobius"/>
    </source>
</evidence>
<keyword evidence="1" id="KW-1133">Transmembrane helix</keyword>
<feature type="transmembrane region" description="Helical" evidence="1">
    <location>
        <begin position="38"/>
        <end position="56"/>
    </location>
</feature>
<dbReference type="RefSeq" id="WP_148134562.1">
    <property type="nucleotide sequence ID" value="NZ_CP017634.1"/>
</dbReference>
<organism evidence="2 3">
    <name type="scientific">Formimonas warabiya</name>
    <dbReference type="NCBI Taxonomy" id="1761012"/>
    <lineage>
        <taxon>Bacteria</taxon>
        <taxon>Bacillati</taxon>
        <taxon>Bacillota</taxon>
        <taxon>Clostridia</taxon>
        <taxon>Eubacteriales</taxon>
        <taxon>Peptococcaceae</taxon>
        <taxon>Candidatus Formimonas</taxon>
    </lineage>
</organism>
<proteinExistence type="predicted"/>